<dbReference type="Pfam" id="PF03379">
    <property type="entry name" value="CcmB"/>
    <property type="match status" value="1"/>
</dbReference>
<evidence type="ECO:0000313" key="7">
    <source>
        <dbReference type="EMBL" id="GAA4456368.1"/>
    </source>
</evidence>
<dbReference type="InterPro" id="IPR003544">
    <property type="entry name" value="Cyt_c_biogenesis_CcmB"/>
</dbReference>
<dbReference type="Proteomes" id="UP001501410">
    <property type="component" value="Unassembled WGS sequence"/>
</dbReference>
<reference evidence="8" key="1">
    <citation type="journal article" date="2019" name="Int. J. Syst. Evol. Microbiol.">
        <title>The Global Catalogue of Microorganisms (GCM) 10K type strain sequencing project: providing services to taxonomists for standard genome sequencing and annotation.</title>
        <authorList>
            <consortium name="The Broad Institute Genomics Platform"/>
            <consortium name="The Broad Institute Genome Sequencing Center for Infectious Disease"/>
            <person name="Wu L."/>
            <person name="Ma J."/>
        </authorList>
    </citation>
    <scope>NUCLEOTIDE SEQUENCE [LARGE SCALE GENOMIC DNA]</scope>
    <source>
        <strain evidence="8">JCM 31921</strain>
    </source>
</reference>
<keyword evidence="3 6" id="KW-0812">Transmembrane</keyword>
<evidence type="ECO:0000256" key="1">
    <source>
        <dbReference type="ARBA" id="ARBA00004141"/>
    </source>
</evidence>
<dbReference type="RefSeq" id="WP_344826703.1">
    <property type="nucleotide sequence ID" value="NZ_BAABEZ010000022.1"/>
</dbReference>
<proteinExistence type="inferred from homology"/>
<gene>
    <name evidence="7" type="ORF">GCM10023092_21510</name>
</gene>
<evidence type="ECO:0000256" key="4">
    <source>
        <dbReference type="ARBA" id="ARBA00022989"/>
    </source>
</evidence>
<evidence type="ECO:0000256" key="5">
    <source>
        <dbReference type="ARBA" id="ARBA00023136"/>
    </source>
</evidence>
<evidence type="ECO:0000256" key="2">
    <source>
        <dbReference type="ARBA" id="ARBA00010544"/>
    </source>
</evidence>
<feature type="transmembrane region" description="Helical" evidence="6">
    <location>
        <begin position="97"/>
        <end position="119"/>
    </location>
</feature>
<evidence type="ECO:0000256" key="3">
    <source>
        <dbReference type="ARBA" id="ARBA00022692"/>
    </source>
</evidence>
<comment type="similarity">
    <text evidence="2">Belongs to the CcmB/CycW/HelB family.</text>
</comment>
<comment type="caution">
    <text evidence="7">The sequence shown here is derived from an EMBL/GenBank/DDBJ whole genome shotgun (WGS) entry which is preliminary data.</text>
</comment>
<keyword evidence="8" id="KW-1185">Reference proteome</keyword>
<keyword evidence="4 6" id="KW-1133">Transmembrane helix</keyword>
<evidence type="ECO:0000256" key="6">
    <source>
        <dbReference type="SAM" id="Phobius"/>
    </source>
</evidence>
<feature type="transmembrane region" description="Helical" evidence="6">
    <location>
        <begin position="191"/>
        <end position="217"/>
    </location>
</feature>
<organism evidence="7 8">
    <name type="scientific">Rurimicrobium arvi</name>
    <dbReference type="NCBI Taxonomy" id="2049916"/>
    <lineage>
        <taxon>Bacteria</taxon>
        <taxon>Pseudomonadati</taxon>
        <taxon>Bacteroidota</taxon>
        <taxon>Chitinophagia</taxon>
        <taxon>Chitinophagales</taxon>
        <taxon>Chitinophagaceae</taxon>
        <taxon>Rurimicrobium</taxon>
    </lineage>
</organism>
<comment type="subcellular location">
    <subcellularLocation>
        <location evidence="1">Membrane</location>
        <topology evidence="1">Multi-pass membrane protein</topology>
    </subcellularLocation>
</comment>
<protein>
    <submittedName>
        <fullName evidence="7">Heme exporter protein CcmB</fullName>
    </submittedName>
</protein>
<name>A0ABP8MUT1_9BACT</name>
<evidence type="ECO:0000313" key="8">
    <source>
        <dbReference type="Proteomes" id="UP001501410"/>
    </source>
</evidence>
<feature type="transmembrane region" description="Helical" evidence="6">
    <location>
        <begin position="54"/>
        <end position="72"/>
    </location>
</feature>
<keyword evidence="5 6" id="KW-0472">Membrane</keyword>
<feature type="transmembrane region" description="Helical" evidence="6">
    <location>
        <begin position="21"/>
        <end position="42"/>
    </location>
</feature>
<sequence length="219" mass="24287">MNLQHVLYLIRKDALIEWRQKHTLFGVLLYVGSTVFAVYMMLNGQSDPKVWNALFWLLQLFVSVNAVAKSFLQESQARYRYYFTLVAPGSFMAAKMIYNIVLQLLISLLTLGLFSLMLGNPLKQASLFIAVASIGSVALSGVFTFLSAIAAKANQNAALMAILGFPIITPVLMILSRLAVKTVMPVYQEGWGTLAGVMGGLILLIFVLSLILFPFLWKE</sequence>
<feature type="transmembrane region" description="Helical" evidence="6">
    <location>
        <begin position="125"/>
        <end position="146"/>
    </location>
</feature>
<feature type="transmembrane region" description="Helical" evidence="6">
    <location>
        <begin position="158"/>
        <end position="179"/>
    </location>
</feature>
<dbReference type="EMBL" id="BAABEZ010000022">
    <property type="protein sequence ID" value="GAA4456368.1"/>
    <property type="molecule type" value="Genomic_DNA"/>
</dbReference>
<accession>A0ABP8MUT1</accession>